<organism evidence="3 4">
    <name type="scientific">Trichoderma ghanense</name>
    <dbReference type="NCBI Taxonomy" id="65468"/>
    <lineage>
        <taxon>Eukaryota</taxon>
        <taxon>Fungi</taxon>
        <taxon>Dikarya</taxon>
        <taxon>Ascomycota</taxon>
        <taxon>Pezizomycotina</taxon>
        <taxon>Sordariomycetes</taxon>
        <taxon>Hypocreomycetidae</taxon>
        <taxon>Hypocreales</taxon>
        <taxon>Hypocreaceae</taxon>
        <taxon>Trichoderma</taxon>
    </lineage>
</organism>
<dbReference type="GeneID" id="300579982"/>
<evidence type="ECO:0000313" key="4">
    <source>
        <dbReference type="Proteomes" id="UP001642720"/>
    </source>
</evidence>
<evidence type="ECO:0000313" key="3">
    <source>
        <dbReference type="EMBL" id="TFA99672.1"/>
    </source>
</evidence>
<keyword evidence="4" id="KW-1185">Reference proteome</keyword>
<feature type="transmembrane region" description="Helical" evidence="2">
    <location>
        <begin position="66"/>
        <end position="83"/>
    </location>
</feature>
<name>A0ABY2GUR4_9HYPO</name>
<feature type="region of interest" description="Disordered" evidence="1">
    <location>
        <begin position="1"/>
        <end position="24"/>
    </location>
</feature>
<dbReference type="EMBL" id="PPTA01000013">
    <property type="protein sequence ID" value="TFA99672.1"/>
    <property type="molecule type" value="Genomic_DNA"/>
</dbReference>
<keyword evidence="2" id="KW-0472">Membrane</keyword>
<feature type="non-terminal residue" evidence="3">
    <location>
        <position position="1"/>
    </location>
</feature>
<dbReference type="RefSeq" id="XP_073555874.1">
    <property type="nucleotide sequence ID" value="XM_073705532.1"/>
</dbReference>
<evidence type="ECO:0000256" key="1">
    <source>
        <dbReference type="SAM" id="MobiDB-lite"/>
    </source>
</evidence>
<comment type="caution">
    <text evidence="3">The sequence shown here is derived from an EMBL/GenBank/DDBJ whole genome shotgun (WGS) entry which is preliminary data.</text>
</comment>
<dbReference type="Proteomes" id="UP001642720">
    <property type="component" value="Unassembled WGS sequence"/>
</dbReference>
<sequence length="113" mass="13131">RFQSISQTSPIRRPRAPIQPSDWPARIATPPCPCLTFGFLKRRLLRGKSRTTTIGSQRALGKSRRFSCLHFLLFPLLFSFFFSSRFGSFLFLLLLLLLPFYSLLHAWCMYVTL</sequence>
<evidence type="ECO:0008006" key="5">
    <source>
        <dbReference type="Google" id="ProtNLM"/>
    </source>
</evidence>
<keyword evidence="2" id="KW-0812">Transmembrane</keyword>
<gene>
    <name evidence="3" type="ORF">CCMA1212_008398</name>
</gene>
<keyword evidence="2" id="KW-1133">Transmembrane helix</keyword>
<reference evidence="3 4" key="1">
    <citation type="submission" date="2018-01" db="EMBL/GenBank/DDBJ databases">
        <title>Genome characterization of the sugarcane-associated fungus Trichoderma ghanense CCMA-1212 and their application in lignocelulose bioconversion.</title>
        <authorList>
            <person name="Steindorff A.S."/>
            <person name="Mendes T.D."/>
            <person name="Vilela E.S.D."/>
            <person name="Rodrigues D.S."/>
            <person name="Formighieri E.F."/>
            <person name="Melo I.S."/>
            <person name="Favaro L.C.L."/>
        </authorList>
    </citation>
    <scope>NUCLEOTIDE SEQUENCE [LARGE SCALE GENOMIC DNA]</scope>
    <source>
        <strain evidence="3 4">CCMA-1212</strain>
    </source>
</reference>
<proteinExistence type="predicted"/>
<protein>
    <recommendedName>
        <fullName evidence="5">Translation elongation factor 1 alpha</fullName>
    </recommendedName>
</protein>
<accession>A0ABY2GUR4</accession>
<feature type="compositionally biased region" description="Polar residues" evidence="1">
    <location>
        <begin position="1"/>
        <end position="10"/>
    </location>
</feature>
<evidence type="ECO:0000256" key="2">
    <source>
        <dbReference type="SAM" id="Phobius"/>
    </source>
</evidence>
<feature type="transmembrane region" description="Helical" evidence="2">
    <location>
        <begin position="89"/>
        <end position="111"/>
    </location>
</feature>